<dbReference type="STRING" id="914234.M2RBZ8"/>
<dbReference type="EMBL" id="KB445799">
    <property type="protein sequence ID" value="EMD35907.1"/>
    <property type="molecule type" value="Genomic_DNA"/>
</dbReference>
<dbReference type="InterPro" id="IPR052356">
    <property type="entry name" value="Thiol_S-MT"/>
</dbReference>
<dbReference type="SUPFAM" id="SSF53335">
    <property type="entry name" value="S-adenosyl-L-methionine-dependent methyltransferases"/>
    <property type="match status" value="1"/>
</dbReference>
<dbReference type="Proteomes" id="UP000016930">
    <property type="component" value="Unassembled WGS sequence"/>
</dbReference>
<dbReference type="PANTHER" id="PTHR45036">
    <property type="entry name" value="METHYLTRANSFERASE LIKE 7B"/>
    <property type="match status" value="1"/>
</dbReference>
<dbReference type="AlphaFoldDB" id="M2RBZ8"/>
<proteinExistence type="predicted"/>
<keyword evidence="2" id="KW-1185">Reference proteome</keyword>
<evidence type="ECO:0000313" key="2">
    <source>
        <dbReference type="Proteomes" id="UP000016930"/>
    </source>
</evidence>
<protein>
    <recommendedName>
        <fullName evidence="3">Methyltransferase type 11 domain-containing protein</fullName>
    </recommendedName>
</protein>
<dbReference type="OrthoDB" id="540004at2759"/>
<evidence type="ECO:0000313" key="1">
    <source>
        <dbReference type="EMBL" id="EMD35907.1"/>
    </source>
</evidence>
<gene>
    <name evidence="1" type="ORF">CERSUDRAFT_115820</name>
</gene>
<dbReference type="CDD" id="cd02440">
    <property type="entry name" value="AdoMet_MTases"/>
    <property type="match status" value="1"/>
</dbReference>
<sequence length="221" mass="25140">MGDGIDENSRDVTGPLITQNAYGMVLDIGAGHGHTANYLDINRVTKYVALEPNTHMHEEIRKIANKAGNLIRTRGPLSVDTVVCVLSLCTVPSPEETINRISNELLNPGGVFLLYEHVLSPCADVAWWQWFWSPIWSKAFDGCRLDRPTYVWVRKATNWEVDKVWTQEGEPEEHLFWHQIGKFVKATQVILLGEFCIDFFNNYECTIIPGIIAINDFQLYS</sequence>
<dbReference type="HOGENOM" id="CLU_037990_6_2_1"/>
<accession>M2RBZ8</accession>
<dbReference type="PANTHER" id="PTHR45036:SF1">
    <property type="entry name" value="METHYLTRANSFERASE LIKE 7A"/>
    <property type="match status" value="1"/>
</dbReference>
<dbReference type="InterPro" id="IPR029063">
    <property type="entry name" value="SAM-dependent_MTases_sf"/>
</dbReference>
<name>M2RBZ8_CERS8</name>
<evidence type="ECO:0008006" key="3">
    <source>
        <dbReference type="Google" id="ProtNLM"/>
    </source>
</evidence>
<dbReference type="Gene3D" id="3.40.50.150">
    <property type="entry name" value="Vaccinia Virus protein VP39"/>
    <property type="match status" value="1"/>
</dbReference>
<dbReference type="Pfam" id="PF13489">
    <property type="entry name" value="Methyltransf_23"/>
    <property type="match status" value="1"/>
</dbReference>
<organism evidence="1 2">
    <name type="scientific">Ceriporiopsis subvermispora (strain B)</name>
    <name type="common">White-rot fungus</name>
    <name type="synonym">Gelatoporia subvermispora</name>
    <dbReference type="NCBI Taxonomy" id="914234"/>
    <lineage>
        <taxon>Eukaryota</taxon>
        <taxon>Fungi</taxon>
        <taxon>Dikarya</taxon>
        <taxon>Basidiomycota</taxon>
        <taxon>Agaricomycotina</taxon>
        <taxon>Agaricomycetes</taxon>
        <taxon>Polyporales</taxon>
        <taxon>Gelatoporiaceae</taxon>
        <taxon>Gelatoporia</taxon>
    </lineage>
</organism>
<reference evidence="1 2" key="1">
    <citation type="journal article" date="2012" name="Proc. Natl. Acad. Sci. U.S.A.">
        <title>Comparative genomics of Ceriporiopsis subvermispora and Phanerochaete chrysosporium provide insight into selective ligninolysis.</title>
        <authorList>
            <person name="Fernandez-Fueyo E."/>
            <person name="Ruiz-Duenas F.J."/>
            <person name="Ferreira P."/>
            <person name="Floudas D."/>
            <person name="Hibbett D.S."/>
            <person name="Canessa P."/>
            <person name="Larrondo L.F."/>
            <person name="James T.Y."/>
            <person name="Seelenfreund D."/>
            <person name="Lobos S."/>
            <person name="Polanco R."/>
            <person name="Tello M."/>
            <person name="Honda Y."/>
            <person name="Watanabe T."/>
            <person name="Watanabe T."/>
            <person name="Ryu J.S."/>
            <person name="Kubicek C.P."/>
            <person name="Schmoll M."/>
            <person name="Gaskell J."/>
            <person name="Hammel K.E."/>
            <person name="St John F.J."/>
            <person name="Vanden Wymelenberg A."/>
            <person name="Sabat G."/>
            <person name="Splinter BonDurant S."/>
            <person name="Syed K."/>
            <person name="Yadav J.S."/>
            <person name="Doddapaneni H."/>
            <person name="Subramanian V."/>
            <person name="Lavin J.L."/>
            <person name="Oguiza J.A."/>
            <person name="Perez G."/>
            <person name="Pisabarro A.G."/>
            <person name="Ramirez L."/>
            <person name="Santoyo F."/>
            <person name="Master E."/>
            <person name="Coutinho P.M."/>
            <person name="Henrissat B."/>
            <person name="Lombard V."/>
            <person name="Magnuson J.K."/>
            <person name="Kuees U."/>
            <person name="Hori C."/>
            <person name="Igarashi K."/>
            <person name="Samejima M."/>
            <person name="Held B.W."/>
            <person name="Barry K.W."/>
            <person name="LaButti K.M."/>
            <person name="Lapidus A."/>
            <person name="Lindquist E.A."/>
            <person name="Lucas S.M."/>
            <person name="Riley R."/>
            <person name="Salamov A.A."/>
            <person name="Hoffmeister D."/>
            <person name="Schwenk D."/>
            <person name="Hadar Y."/>
            <person name="Yarden O."/>
            <person name="de Vries R.P."/>
            <person name="Wiebenga A."/>
            <person name="Stenlid J."/>
            <person name="Eastwood D."/>
            <person name="Grigoriev I.V."/>
            <person name="Berka R.M."/>
            <person name="Blanchette R.A."/>
            <person name="Kersten P."/>
            <person name="Martinez A.T."/>
            <person name="Vicuna R."/>
            <person name="Cullen D."/>
        </authorList>
    </citation>
    <scope>NUCLEOTIDE SEQUENCE [LARGE SCALE GENOMIC DNA]</scope>
    <source>
        <strain evidence="1 2">B</strain>
    </source>
</reference>